<dbReference type="AlphaFoldDB" id="X1U492"/>
<dbReference type="SUPFAM" id="SSF51735">
    <property type="entry name" value="NAD(P)-binding Rossmann-fold domains"/>
    <property type="match status" value="1"/>
</dbReference>
<evidence type="ECO:0008006" key="2">
    <source>
        <dbReference type="Google" id="ProtNLM"/>
    </source>
</evidence>
<name>X1U492_9ZZZZ</name>
<organism evidence="1">
    <name type="scientific">marine sediment metagenome</name>
    <dbReference type="NCBI Taxonomy" id="412755"/>
    <lineage>
        <taxon>unclassified sequences</taxon>
        <taxon>metagenomes</taxon>
        <taxon>ecological metagenomes</taxon>
    </lineage>
</organism>
<reference evidence="1" key="1">
    <citation type="journal article" date="2014" name="Front. Microbiol.">
        <title>High frequency of phylogenetically diverse reductive dehalogenase-homologous genes in deep subseafloor sedimentary metagenomes.</title>
        <authorList>
            <person name="Kawai M."/>
            <person name="Futagami T."/>
            <person name="Toyoda A."/>
            <person name="Takaki Y."/>
            <person name="Nishi S."/>
            <person name="Hori S."/>
            <person name="Arai W."/>
            <person name="Tsubouchi T."/>
            <person name="Morono Y."/>
            <person name="Uchiyama I."/>
            <person name="Ito T."/>
            <person name="Fujiyama A."/>
            <person name="Inagaki F."/>
            <person name="Takami H."/>
        </authorList>
    </citation>
    <scope>NUCLEOTIDE SEQUENCE</scope>
    <source>
        <strain evidence="1">Expedition CK06-06</strain>
    </source>
</reference>
<dbReference type="Pfam" id="PF00106">
    <property type="entry name" value="adh_short"/>
    <property type="match status" value="1"/>
</dbReference>
<dbReference type="Gene3D" id="3.40.50.720">
    <property type="entry name" value="NAD(P)-binding Rossmann-like Domain"/>
    <property type="match status" value="1"/>
</dbReference>
<evidence type="ECO:0000313" key="1">
    <source>
        <dbReference type="EMBL" id="GAI98441.1"/>
    </source>
</evidence>
<proteinExistence type="predicted"/>
<sequence length="77" mass="8764">MEFRNVLVTGATRGLGLAIARRLLDEKYHILATGRKISLDLEELISESRHHQGSITFHKLDLSDLSILHPFINMIIK</sequence>
<gene>
    <name evidence="1" type="ORF">S12H4_37329</name>
</gene>
<dbReference type="InterPro" id="IPR036291">
    <property type="entry name" value="NAD(P)-bd_dom_sf"/>
</dbReference>
<dbReference type="EMBL" id="BARW01022350">
    <property type="protein sequence ID" value="GAI98441.1"/>
    <property type="molecule type" value="Genomic_DNA"/>
</dbReference>
<dbReference type="InterPro" id="IPR002347">
    <property type="entry name" value="SDR_fam"/>
</dbReference>
<comment type="caution">
    <text evidence="1">The sequence shown here is derived from an EMBL/GenBank/DDBJ whole genome shotgun (WGS) entry which is preliminary data.</text>
</comment>
<protein>
    <recommendedName>
        <fullName evidence="2">Short-chain dehydrogenase/reductase SDR</fullName>
    </recommendedName>
</protein>
<accession>X1U492</accession>
<feature type="non-terminal residue" evidence="1">
    <location>
        <position position="77"/>
    </location>
</feature>